<dbReference type="UniPathway" id="UPA00705"/>
<dbReference type="GO" id="GO:0045277">
    <property type="term" value="C:respiratory chain complex IV"/>
    <property type="evidence" value="ECO:0007669"/>
    <property type="project" value="EnsemblFungi"/>
</dbReference>
<dbReference type="GO" id="GO:0097250">
    <property type="term" value="P:mitochondrial respirasome assembly"/>
    <property type="evidence" value="ECO:0007669"/>
    <property type="project" value="EnsemblFungi"/>
</dbReference>
<evidence type="ECO:0000256" key="5">
    <source>
        <dbReference type="ARBA" id="ARBA00022792"/>
    </source>
</evidence>
<evidence type="ECO:0000313" key="14">
    <source>
        <dbReference type="Proteomes" id="UP000016923"/>
    </source>
</evidence>
<dbReference type="GO" id="GO:0016491">
    <property type="term" value="F:oxidoreductase activity"/>
    <property type="evidence" value="ECO:0007669"/>
    <property type="project" value="UniProtKB-KW"/>
</dbReference>
<dbReference type="Gene3D" id="4.10.95.10">
    <property type="entry name" value="Cytochrome c oxidase, subunit VIa"/>
    <property type="match status" value="1"/>
</dbReference>
<protein>
    <recommendedName>
        <fullName evidence="12">Cytochrome c oxidase subunit</fullName>
    </recommendedName>
    <alternativeName>
        <fullName evidence="12">Cytochrome c oxidase polypeptide VIa</fullName>
    </alternativeName>
</protein>
<dbReference type="GO" id="GO:0006123">
    <property type="term" value="P:mitochondrial electron transport, cytochrome c to oxygen"/>
    <property type="evidence" value="ECO:0007669"/>
    <property type="project" value="TreeGrafter"/>
</dbReference>
<keyword evidence="5 12" id="KW-0999">Mitochondrion inner membrane</keyword>
<evidence type="ECO:0000256" key="10">
    <source>
        <dbReference type="ARBA" id="ARBA00023136"/>
    </source>
</evidence>
<dbReference type="PANTHER" id="PTHR11504:SF0">
    <property type="entry name" value="CYTOCHROME C OXIDASE SUBUNIT"/>
    <property type="match status" value="1"/>
</dbReference>
<dbReference type="GO" id="GO:0004129">
    <property type="term" value="F:cytochrome-c oxidase activity"/>
    <property type="evidence" value="ECO:0007669"/>
    <property type="project" value="EnsemblFungi"/>
</dbReference>
<dbReference type="PROSITE" id="PS01329">
    <property type="entry name" value="COX6A"/>
    <property type="match status" value="1"/>
</dbReference>
<name>S3BTG1_OPHP1</name>
<dbReference type="STRING" id="1262450.S3BTG1"/>
<evidence type="ECO:0000256" key="9">
    <source>
        <dbReference type="ARBA" id="ARBA00023128"/>
    </source>
</evidence>
<dbReference type="OMA" id="KLPWMVD"/>
<dbReference type="InterPro" id="IPR018507">
    <property type="entry name" value="Cyt_c_oxidase_su6a_CS"/>
</dbReference>
<evidence type="ECO:0000256" key="1">
    <source>
        <dbReference type="ARBA" id="ARBA00004434"/>
    </source>
</evidence>
<dbReference type="AlphaFoldDB" id="S3BTG1"/>
<comment type="subcellular location">
    <subcellularLocation>
        <location evidence="1">Mitochondrion inner membrane</location>
        <topology evidence="1">Single-pass membrane protein</topology>
    </subcellularLocation>
</comment>
<dbReference type="Pfam" id="PF02046">
    <property type="entry name" value="COX6A"/>
    <property type="match status" value="1"/>
</dbReference>
<evidence type="ECO:0000256" key="4">
    <source>
        <dbReference type="ARBA" id="ARBA00022692"/>
    </source>
</evidence>
<dbReference type="FunFam" id="4.10.95.10:FF:000001">
    <property type="entry name" value="Cytochrome c oxidase subunit 6A, mitochondrial"/>
    <property type="match status" value="1"/>
</dbReference>
<dbReference type="GO" id="GO:0030234">
    <property type="term" value="F:enzyme regulator activity"/>
    <property type="evidence" value="ECO:0007669"/>
    <property type="project" value="EnsemblFungi"/>
</dbReference>
<keyword evidence="14" id="KW-1185">Reference proteome</keyword>
<dbReference type="InterPro" id="IPR036418">
    <property type="entry name" value="Cyt_c_oxidase_su6a_sf"/>
</dbReference>
<dbReference type="VEuPathDB" id="FungiDB:F503_03621"/>
<keyword evidence="7" id="KW-1133">Transmembrane helix</keyword>
<evidence type="ECO:0000313" key="13">
    <source>
        <dbReference type="EMBL" id="EPE04559.1"/>
    </source>
</evidence>
<keyword evidence="9 12" id="KW-0496">Mitochondrion</keyword>
<reference evidence="13 14" key="1">
    <citation type="journal article" date="2013" name="BMC Genomics">
        <title>The genome and transcriptome of the pine saprophyte Ophiostoma piceae, and a comparison with the bark beetle-associated pine pathogen Grosmannia clavigera.</title>
        <authorList>
            <person name="Haridas S."/>
            <person name="Wang Y."/>
            <person name="Lim L."/>
            <person name="Massoumi Alamouti S."/>
            <person name="Jackman S."/>
            <person name="Docking R."/>
            <person name="Robertson G."/>
            <person name="Birol I."/>
            <person name="Bohlmann J."/>
            <person name="Breuil C."/>
        </authorList>
    </citation>
    <scope>NUCLEOTIDE SEQUENCE [LARGE SCALE GENOMIC DNA]</scope>
    <source>
        <strain evidence="13 14">UAMH 11346</strain>
    </source>
</reference>
<dbReference type="SUPFAM" id="SSF81411">
    <property type="entry name" value="Mitochondrial cytochrome c oxidase subunit VIa"/>
    <property type="match status" value="1"/>
</dbReference>
<keyword evidence="10 12" id="KW-0472">Membrane</keyword>
<keyword evidence="8" id="KW-0560">Oxidoreductase</keyword>
<comment type="pathway">
    <text evidence="2">Energy metabolism; oxidative phosphorylation.</text>
</comment>
<dbReference type="GO" id="GO:0005743">
    <property type="term" value="C:mitochondrial inner membrane"/>
    <property type="evidence" value="ECO:0007669"/>
    <property type="project" value="UniProtKB-SubCell"/>
</dbReference>
<accession>S3BTG1</accession>
<dbReference type="PANTHER" id="PTHR11504">
    <property type="entry name" value="CYTOCHROME C OXIDASE POLYPEPTIDE VIA"/>
    <property type="match status" value="1"/>
</dbReference>
<evidence type="ECO:0000256" key="11">
    <source>
        <dbReference type="RuleBase" id="RU004396"/>
    </source>
</evidence>
<keyword evidence="4" id="KW-0812">Transmembrane</keyword>
<evidence type="ECO:0000256" key="2">
    <source>
        <dbReference type="ARBA" id="ARBA00004673"/>
    </source>
</evidence>
<dbReference type="HOGENOM" id="CLU_122515_0_0_1"/>
<dbReference type="EMBL" id="KE148160">
    <property type="protein sequence ID" value="EPE04559.1"/>
    <property type="molecule type" value="Genomic_DNA"/>
</dbReference>
<evidence type="ECO:0000256" key="7">
    <source>
        <dbReference type="ARBA" id="ARBA00022989"/>
    </source>
</evidence>
<organism evidence="13 14">
    <name type="scientific">Ophiostoma piceae (strain UAMH 11346)</name>
    <name type="common">Sap stain fungus</name>
    <dbReference type="NCBI Taxonomy" id="1262450"/>
    <lineage>
        <taxon>Eukaryota</taxon>
        <taxon>Fungi</taxon>
        <taxon>Dikarya</taxon>
        <taxon>Ascomycota</taxon>
        <taxon>Pezizomycotina</taxon>
        <taxon>Sordariomycetes</taxon>
        <taxon>Sordariomycetidae</taxon>
        <taxon>Ophiostomatales</taxon>
        <taxon>Ophiostomataceae</taxon>
        <taxon>Ophiostoma</taxon>
    </lineage>
</organism>
<comment type="similarity">
    <text evidence="3 11">Belongs to the cytochrome c oxidase subunit 6A family.</text>
</comment>
<evidence type="ECO:0000256" key="3">
    <source>
        <dbReference type="ARBA" id="ARBA00005553"/>
    </source>
</evidence>
<dbReference type="OrthoDB" id="5947505at2759"/>
<evidence type="ECO:0000256" key="6">
    <source>
        <dbReference type="ARBA" id="ARBA00022946"/>
    </source>
</evidence>
<keyword evidence="6" id="KW-0809">Transit peptide</keyword>
<evidence type="ECO:0000256" key="8">
    <source>
        <dbReference type="ARBA" id="ARBA00023002"/>
    </source>
</evidence>
<dbReference type="eggNOG" id="KOG3469">
    <property type="taxonomic scope" value="Eukaryota"/>
</dbReference>
<sequence>MFRAAFARRSAQAARRFYSASAGPAGETEYVRNRRLVQEHAASTTSLWRNLSIYATIPVVIAALANAYYRYQEHVEHESHLPPLEERTEYPYQNIRTKNFPWGDGDKTIFWNPKVNYHNKDKVV</sequence>
<proteinExistence type="inferred from homology"/>
<evidence type="ECO:0000256" key="12">
    <source>
        <dbReference type="RuleBase" id="RU004397"/>
    </source>
</evidence>
<dbReference type="InterPro" id="IPR001349">
    <property type="entry name" value="Cyt_c_oxidase_su6a"/>
</dbReference>
<gene>
    <name evidence="13" type="ORF">F503_03621</name>
</gene>
<dbReference type="Proteomes" id="UP000016923">
    <property type="component" value="Unassembled WGS sequence"/>
</dbReference>